<evidence type="ECO:0000256" key="1">
    <source>
        <dbReference type="ARBA" id="ARBA00023015"/>
    </source>
</evidence>
<name>A0A511D037_9PSEU</name>
<dbReference type="SUPFAM" id="SSF46689">
    <property type="entry name" value="Homeodomain-like"/>
    <property type="match status" value="1"/>
</dbReference>
<evidence type="ECO:0000256" key="2">
    <source>
        <dbReference type="ARBA" id="ARBA00023125"/>
    </source>
</evidence>
<proteinExistence type="predicted"/>
<organism evidence="5 6">
    <name type="scientific">Pseudonocardia asaccharolytica DSM 44247 = NBRC 16224</name>
    <dbReference type="NCBI Taxonomy" id="1123024"/>
    <lineage>
        <taxon>Bacteria</taxon>
        <taxon>Bacillati</taxon>
        <taxon>Actinomycetota</taxon>
        <taxon>Actinomycetes</taxon>
        <taxon>Pseudonocardiales</taxon>
        <taxon>Pseudonocardiaceae</taxon>
        <taxon>Pseudonocardia</taxon>
    </lineage>
</organism>
<dbReference type="Gene3D" id="1.10.10.60">
    <property type="entry name" value="Homeodomain-like"/>
    <property type="match status" value="1"/>
</dbReference>
<dbReference type="OrthoDB" id="2559672at2"/>
<sequence length="265" mass="28773">MAESEYVRGRPHRALVRYVLGYSGYREFSPIPLRRRQAPVGSCALILSFGDPIRLHGPAGPLVPASFLAGMHDAAVITEFTGAQGGVQVDLTPLGVFTLLRRPMPELTNRTPRLDELDDAALSALPARLAEDRDWARRFARLDRYLGSRLLDDRAAHPDPEVAWAWDTLVDSDGAVPVAALAAEAGWSRRHLLTRFRDQIGLAPKPAARVLRFSRAAQLLVAGSAAADVAATCGYADQSHLVREFRALAGCTPGQYRAEQDAAAT</sequence>
<reference evidence="5 6" key="1">
    <citation type="submission" date="2019-07" db="EMBL/GenBank/DDBJ databases">
        <title>Whole genome shotgun sequence of Pseudonocardia asaccharolytica NBRC 16224.</title>
        <authorList>
            <person name="Hosoyama A."/>
            <person name="Uohara A."/>
            <person name="Ohji S."/>
            <person name="Ichikawa N."/>
        </authorList>
    </citation>
    <scope>NUCLEOTIDE SEQUENCE [LARGE SCALE GENOMIC DNA]</scope>
    <source>
        <strain evidence="5 6">NBRC 16224</strain>
    </source>
</reference>
<keyword evidence="2" id="KW-0238">DNA-binding</keyword>
<dbReference type="PANTHER" id="PTHR46796">
    <property type="entry name" value="HTH-TYPE TRANSCRIPTIONAL ACTIVATOR RHAS-RELATED"/>
    <property type="match status" value="1"/>
</dbReference>
<feature type="domain" description="HTH araC/xylS-type" evidence="4">
    <location>
        <begin position="159"/>
        <end position="259"/>
    </location>
</feature>
<dbReference type="PROSITE" id="PS01124">
    <property type="entry name" value="HTH_ARAC_FAMILY_2"/>
    <property type="match status" value="1"/>
</dbReference>
<keyword evidence="1" id="KW-0805">Transcription regulation</keyword>
<accession>A0A511D037</accession>
<comment type="caution">
    <text evidence="5">The sequence shown here is derived from an EMBL/GenBank/DDBJ whole genome shotgun (WGS) entry which is preliminary data.</text>
</comment>
<dbReference type="InterPro" id="IPR018060">
    <property type="entry name" value="HTH_AraC"/>
</dbReference>
<evidence type="ECO:0000256" key="3">
    <source>
        <dbReference type="ARBA" id="ARBA00023163"/>
    </source>
</evidence>
<evidence type="ECO:0000313" key="5">
    <source>
        <dbReference type="EMBL" id="GEL18067.1"/>
    </source>
</evidence>
<dbReference type="GO" id="GO:0003700">
    <property type="term" value="F:DNA-binding transcription factor activity"/>
    <property type="evidence" value="ECO:0007669"/>
    <property type="project" value="InterPro"/>
</dbReference>
<gene>
    <name evidence="5" type="ORF">PA7_19040</name>
</gene>
<dbReference type="PANTHER" id="PTHR46796:SF15">
    <property type="entry name" value="BLL1074 PROTEIN"/>
    <property type="match status" value="1"/>
</dbReference>
<dbReference type="RefSeq" id="WP_028931008.1">
    <property type="nucleotide sequence ID" value="NZ_AUII01000019.1"/>
</dbReference>
<protein>
    <submittedName>
        <fullName evidence="5">AraC family transcriptional regulator</fullName>
    </submittedName>
</protein>
<dbReference type="SMART" id="SM00342">
    <property type="entry name" value="HTH_ARAC"/>
    <property type="match status" value="1"/>
</dbReference>
<keyword evidence="6" id="KW-1185">Reference proteome</keyword>
<dbReference type="InterPro" id="IPR009057">
    <property type="entry name" value="Homeodomain-like_sf"/>
</dbReference>
<keyword evidence="3" id="KW-0804">Transcription</keyword>
<dbReference type="Proteomes" id="UP000321328">
    <property type="component" value="Unassembled WGS sequence"/>
</dbReference>
<dbReference type="EMBL" id="BJVI01000015">
    <property type="protein sequence ID" value="GEL18067.1"/>
    <property type="molecule type" value="Genomic_DNA"/>
</dbReference>
<evidence type="ECO:0000313" key="6">
    <source>
        <dbReference type="Proteomes" id="UP000321328"/>
    </source>
</evidence>
<dbReference type="STRING" id="1123024.GCA_000423625_03551"/>
<dbReference type="GO" id="GO:0043565">
    <property type="term" value="F:sequence-specific DNA binding"/>
    <property type="evidence" value="ECO:0007669"/>
    <property type="project" value="InterPro"/>
</dbReference>
<dbReference type="AlphaFoldDB" id="A0A511D037"/>
<dbReference type="InterPro" id="IPR050204">
    <property type="entry name" value="AraC_XylS_family_regulators"/>
</dbReference>
<dbReference type="Pfam" id="PF12833">
    <property type="entry name" value="HTH_18"/>
    <property type="match status" value="1"/>
</dbReference>
<evidence type="ECO:0000259" key="4">
    <source>
        <dbReference type="PROSITE" id="PS01124"/>
    </source>
</evidence>